<reference evidence="1" key="1">
    <citation type="submission" date="2014-11" db="EMBL/GenBank/DDBJ databases">
        <authorList>
            <person name="Amaro Gonzalez C."/>
        </authorList>
    </citation>
    <scope>NUCLEOTIDE SEQUENCE</scope>
</reference>
<evidence type="ECO:0000313" key="1">
    <source>
        <dbReference type="EMBL" id="JAH45685.1"/>
    </source>
</evidence>
<proteinExistence type="predicted"/>
<protein>
    <submittedName>
        <fullName evidence="1">Uncharacterized protein</fullName>
    </submittedName>
</protein>
<sequence>MKHGQYYKLGSTNKASIKTASGGNYKVRQHKPLVN</sequence>
<accession>A0A0E9SYD5</accession>
<name>A0A0E9SYD5_ANGAN</name>
<dbReference type="EMBL" id="GBXM01062892">
    <property type="protein sequence ID" value="JAH45685.1"/>
    <property type="molecule type" value="Transcribed_RNA"/>
</dbReference>
<organism evidence="1">
    <name type="scientific">Anguilla anguilla</name>
    <name type="common">European freshwater eel</name>
    <name type="synonym">Muraena anguilla</name>
    <dbReference type="NCBI Taxonomy" id="7936"/>
    <lineage>
        <taxon>Eukaryota</taxon>
        <taxon>Metazoa</taxon>
        <taxon>Chordata</taxon>
        <taxon>Craniata</taxon>
        <taxon>Vertebrata</taxon>
        <taxon>Euteleostomi</taxon>
        <taxon>Actinopterygii</taxon>
        <taxon>Neopterygii</taxon>
        <taxon>Teleostei</taxon>
        <taxon>Anguilliformes</taxon>
        <taxon>Anguillidae</taxon>
        <taxon>Anguilla</taxon>
    </lineage>
</organism>
<dbReference type="AlphaFoldDB" id="A0A0E9SYD5"/>
<reference evidence="1" key="2">
    <citation type="journal article" date="2015" name="Fish Shellfish Immunol.">
        <title>Early steps in the European eel (Anguilla anguilla)-Vibrio vulnificus interaction in the gills: Role of the RtxA13 toxin.</title>
        <authorList>
            <person name="Callol A."/>
            <person name="Pajuelo D."/>
            <person name="Ebbesson L."/>
            <person name="Teles M."/>
            <person name="MacKenzie S."/>
            <person name="Amaro C."/>
        </authorList>
    </citation>
    <scope>NUCLEOTIDE SEQUENCE</scope>
</reference>